<reference evidence="4" key="1">
    <citation type="submission" date="2021-04" db="EMBL/GenBank/DDBJ databases">
        <authorList>
            <person name="Hartkoorn R.C."/>
            <person name="Beaudoing E."/>
            <person name="Hot D."/>
        </authorList>
    </citation>
    <scope>NUCLEOTIDE SEQUENCE</scope>
    <source>
        <strain evidence="4">NRRL B-16292</strain>
    </source>
</reference>
<evidence type="ECO:0000256" key="2">
    <source>
        <dbReference type="SAM" id="Phobius"/>
    </source>
</evidence>
<feature type="region of interest" description="Disordered" evidence="1">
    <location>
        <begin position="66"/>
        <end position="87"/>
    </location>
</feature>
<organism evidence="4 5">
    <name type="scientific">Dactylosporangium fulvum</name>
    <dbReference type="NCBI Taxonomy" id="53359"/>
    <lineage>
        <taxon>Bacteria</taxon>
        <taxon>Bacillati</taxon>
        <taxon>Actinomycetota</taxon>
        <taxon>Actinomycetes</taxon>
        <taxon>Micromonosporales</taxon>
        <taxon>Micromonosporaceae</taxon>
        <taxon>Dactylosporangium</taxon>
    </lineage>
</organism>
<gene>
    <name evidence="4" type="ORF">Dfulv_44275</name>
</gene>
<dbReference type="RefSeq" id="WP_259859797.1">
    <property type="nucleotide sequence ID" value="NZ_BAAAST010000086.1"/>
</dbReference>
<keyword evidence="5" id="KW-1185">Reference proteome</keyword>
<proteinExistence type="predicted"/>
<feature type="domain" description="DUF1707" evidence="3">
    <location>
        <begin position="8"/>
        <end position="60"/>
    </location>
</feature>
<evidence type="ECO:0000313" key="4">
    <source>
        <dbReference type="EMBL" id="UWP82020.1"/>
    </source>
</evidence>
<keyword evidence="2" id="KW-1133">Transmembrane helix</keyword>
<evidence type="ECO:0000256" key="1">
    <source>
        <dbReference type="SAM" id="MobiDB-lite"/>
    </source>
</evidence>
<evidence type="ECO:0000259" key="3">
    <source>
        <dbReference type="Pfam" id="PF08044"/>
    </source>
</evidence>
<feature type="compositionally biased region" description="Polar residues" evidence="1">
    <location>
        <begin position="66"/>
        <end position="81"/>
    </location>
</feature>
<protein>
    <submittedName>
        <fullName evidence="4">DUF1707 domain-containing protein</fullName>
    </submittedName>
</protein>
<name>A0ABY5VXR5_9ACTN</name>
<dbReference type="InterPro" id="IPR012551">
    <property type="entry name" value="DUF1707_SHOCT-like"/>
</dbReference>
<dbReference type="Pfam" id="PF08044">
    <property type="entry name" value="DUF1707"/>
    <property type="match status" value="1"/>
</dbReference>
<dbReference type="Proteomes" id="UP001059617">
    <property type="component" value="Chromosome"/>
</dbReference>
<accession>A0ABY5VXR5</accession>
<dbReference type="PANTHER" id="PTHR40763">
    <property type="entry name" value="MEMBRANE PROTEIN-RELATED"/>
    <property type="match status" value="1"/>
</dbReference>
<dbReference type="PANTHER" id="PTHR40763:SF4">
    <property type="entry name" value="DUF1707 DOMAIN-CONTAINING PROTEIN"/>
    <property type="match status" value="1"/>
</dbReference>
<dbReference type="EMBL" id="CP073720">
    <property type="protein sequence ID" value="UWP82020.1"/>
    <property type="molecule type" value="Genomic_DNA"/>
</dbReference>
<feature type="transmembrane region" description="Helical" evidence="2">
    <location>
        <begin position="127"/>
        <end position="149"/>
    </location>
</feature>
<sequence>MADRRENLRAADVDRQFVAERLKAALDEGRLSLGEYDDRLKETYAARTYGDLDRILKDLPGFHPVNDSQLTPAGPVSSATFTDKDRKDGRTPSWLVGIWGAWLVAVSVNVVIWALVSISSGEAVYFWPMWVAGPWGAVLLASTISMRVLGNSPEQKRYRDS</sequence>
<keyword evidence="2" id="KW-0472">Membrane</keyword>
<keyword evidence="2" id="KW-0812">Transmembrane</keyword>
<evidence type="ECO:0000313" key="5">
    <source>
        <dbReference type="Proteomes" id="UP001059617"/>
    </source>
</evidence>
<reference evidence="4" key="2">
    <citation type="submission" date="2022-09" db="EMBL/GenBank/DDBJ databases">
        <title>Biosynthetic gene clusters of Dactylosporangioum fulvum.</title>
        <authorList>
            <person name="Caradec T."/>
        </authorList>
    </citation>
    <scope>NUCLEOTIDE SEQUENCE</scope>
    <source>
        <strain evidence="4">NRRL B-16292</strain>
    </source>
</reference>
<feature type="transmembrane region" description="Helical" evidence="2">
    <location>
        <begin position="94"/>
        <end position="115"/>
    </location>
</feature>